<reference evidence="6 7" key="1">
    <citation type="submission" date="2023-07" db="EMBL/GenBank/DDBJ databases">
        <title>Genomic Encyclopedia of Type Strains, Phase IV (KMG-IV): sequencing the most valuable type-strain genomes for metagenomic binning, comparative biology and taxonomic classification.</title>
        <authorList>
            <person name="Goeker M."/>
        </authorList>
    </citation>
    <scope>NUCLEOTIDE SEQUENCE [LARGE SCALE GENOMIC DNA]</scope>
    <source>
        <strain evidence="6 7">DSM 25924</strain>
    </source>
</reference>
<sequence>MRNIKWLQAGAAGVATLALLATVSSPVFADTGSTVSSSTSSTASTATHWTVNAGPMTKSGVMAMSFFPNVITIDAGDSITFEGVGHTVSFPGINGTLPSALSPQAQLPAGGSTYNGSTFTSSGLLMGKPYTLTFTKPGVYPYYCLLHPGMMGVVIVNPAGTPYPLTQAQYNAQAQAEEQADFNSANQSIAAFKLKTQKNANGTTTYFAQTDAKESQSYAMNLSSVNNSGVKGSALIAFAQPPSQSNSYITYGISVKLAGLKPGHTYTAMLCEGKSGSGVMVPHSKFATMIVNSDGTGTVTGSVEASGLPQGVWNLDIYNSSKQVVATGLINHPSWAYERFLPDTLNIHTGDTVIWTQTGVNEVHTVTFLPKGWSDIPNESLMPPPYGGHIYAGTGYFNSGFLVPGATYELTFIKSGSFAYRCLLHDVMGMLGTVNVTSQPNVVTAAWNNSVENMPSKTIDGSTYVPIWYLMQLLKSAGIQTSWNGSNWNITSDTAFGSNSVSQASGNGNVHLYVNNHMMSSMEGKVWKNYGQGTMYIQVDDLLNVMKAMGMNPTFIGGTLDFTPSAHAGSIPSVPSGQSSNGSSAASASSTSSTGTSSSSSNPMSHMGSMN</sequence>
<protein>
    <submittedName>
        <fullName evidence="6">Plastocyanin</fullName>
    </submittedName>
</protein>
<dbReference type="SUPFAM" id="SSF49503">
    <property type="entry name" value="Cupredoxins"/>
    <property type="match status" value="2"/>
</dbReference>
<feature type="domain" description="Blue (type 1) copper" evidence="5">
    <location>
        <begin position="340"/>
        <end position="436"/>
    </location>
</feature>
<evidence type="ECO:0000256" key="4">
    <source>
        <dbReference type="SAM" id="SignalP"/>
    </source>
</evidence>
<dbReference type="Pfam" id="PF00127">
    <property type="entry name" value="Copper-bind"/>
    <property type="match status" value="2"/>
</dbReference>
<keyword evidence="4" id="KW-0732">Signal</keyword>
<dbReference type="EMBL" id="JAURUO010000014">
    <property type="protein sequence ID" value="MDP9729432.1"/>
    <property type="molecule type" value="Genomic_DNA"/>
</dbReference>
<feature type="domain" description="Blue (type 1) copper" evidence="5">
    <location>
        <begin position="62"/>
        <end position="157"/>
    </location>
</feature>
<dbReference type="RefSeq" id="WP_306955196.1">
    <property type="nucleotide sequence ID" value="NZ_JAURUO010000014.1"/>
</dbReference>
<proteinExistence type="predicted"/>
<evidence type="ECO:0000256" key="1">
    <source>
        <dbReference type="ARBA" id="ARBA00022723"/>
    </source>
</evidence>
<gene>
    <name evidence="6" type="ORF">J2S04_002405</name>
</gene>
<organism evidence="6 7">
    <name type="scientific">Alicyclobacillus tolerans</name>
    <dbReference type="NCBI Taxonomy" id="90970"/>
    <lineage>
        <taxon>Bacteria</taxon>
        <taxon>Bacillati</taxon>
        <taxon>Bacillota</taxon>
        <taxon>Bacilli</taxon>
        <taxon>Bacillales</taxon>
        <taxon>Alicyclobacillaceae</taxon>
        <taxon>Alicyclobacillus</taxon>
    </lineage>
</organism>
<keyword evidence="7" id="KW-1185">Reference proteome</keyword>
<feature type="region of interest" description="Disordered" evidence="3">
    <location>
        <begin position="569"/>
        <end position="611"/>
    </location>
</feature>
<dbReference type="Proteomes" id="UP001229209">
    <property type="component" value="Unassembled WGS sequence"/>
</dbReference>
<feature type="signal peptide" evidence="4">
    <location>
        <begin position="1"/>
        <end position="29"/>
    </location>
</feature>
<evidence type="ECO:0000313" key="7">
    <source>
        <dbReference type="Proteomes" id="UP001229209"/>
    </source>
</evidence>
<dbReference type="InterPro" id="IPR000923">
    <property type="entry name" value="BlueCu_1"/>
</dbReference>
<feature type="chain" id="PRO_5047335662" evidence="4">
    <location>
        <begin position="30"/>
        <end position="611"/>
    </location>
</feature>
<feature type="compositionally biased region" description="Low complexity" evidence="3">
    <location>
        <begin position="572"/>
        <end position="611"/>
    </location>
</feature>
<dbReference type="InterPro" id="IPR052721">
    <property type="entry name" value="ET_Amicyanin"/>
</dbReference>
<evidence type="ECO:0000256" key="2">
    <source>
        <dbReference type="ARBA" id="ARBA00023008"/>
    </source>
</evidence>
<dbReference type="Gene3D" id="2.60.40.420">
    <property type="entry name" value="Cupredoxins - blue copper proteins"/>
    <property type="match status" value="2"/>
</dbReference>
<dbReference type="PANTHER" id="PTHR36507">
    <property type="entry name" value="BLL1555 PROTEIN"/>
    <property type="match status" value="1"/>
</dbReference>
<comment type="caution">
    <text evidence="6">The sequence shown here is derived from an EMBL/GenBank/DDBJ whole genome shotgun (WGS) entry which is preliminary data.</text>
</comment>
<keyword evidence="2" id="KW-0186">Copper</keyword>
<dbReference type="PANTHER" id="PTHR36507:SF1">
    <property type="entry name" value="BLL1555 PROTEIN"/>
    <property type="match status" value="1"/>
</dbReference>
<dbReference type="InterPro" id="IPR008972">
    <property type="entry name" value="Cupredoxin"/>
</dbReference>
<evidence type="ECO:0000313" key="6">
    <source>
        <dbReference type="EMBL" id="MDP9729432.1"/>
    </source>
</evidence>
<accession>A0ABT9LYT5</accession>
<evidence type="ECO:0000259" key="5">
    <source>
        <dbReference type="Pfam" id="PF00127"/>
    </source>
</evidence>
<evidence type="ECO:0000256" key="3">
    <source>
        <dbReference type="SAM" id="MobiDB-lite"/>
    </source>
</evidence>
<name>A0ABT9LYT5_9BACL</name>
<keyword evidence="1" id="KW-0479">Metal-binding</keyword>